<organism evidence="1 2">
    <name type="scientific">Mesorhizobium japonicum (strain LMG 29417 / CECT 9101 / MAFF 303099)</name>
    <name type="common">Mesorhizobium loti (strain MAFF 303099)</name>
    <dbReference type="NCBI Taxonomy" id="266835"/>
    <lineage>
        <taxon>Bacteria</taxon>
        <taxon>Pseudomonadati</taxon>
        <taxon>Pseudomonadota</taxon>
        <taxon>Alphaproteobacteria</taxon>
        <taxon>Hyphomicrobiales</taxon>
        <taxon>Phyllobacteriaceae</taxon>
        <taxon>Mesorhizobium</taxon>
    </lineage>
</organism>
<protein>
    <submittedName>
        <fullName evidence="1">Mll2721 protein</fullName>
    </submittedName>
</protein>
<sequence length="107" mass="12727">MILSETRIPIFEVMRQVAGSCFVRTPARPPLDGLKKRLDQSRTERARMPRDGFLRETFVLPRSDARLKAKEWFERFPKQAYWTEIESWFERPGDLIEFTIRRLPAAD</sequence>
<dbReference type="AlphaFoldDB" id="Q98HT4"/>
<dbReference type="eggNOG" id="ENOG5032Y66">
    <property type="taxonomic scope" value="Bacteria"/>
</dbReference>
<dbReference type="HOGENOM" id="CLU_172360_1_0_5"/>
<dbReference type="EMBL" id="BA000012">
    <property type="protein sequence ID" value="BAB49782.1"/>
    <property type="molecule type" value="Genomic_DNA"/>
</dbReference>
<reference evidence="1 2" key="1">
    <citation type="journal article" date="2000" name="DNA Res.">
        <title>Complete genome structure of the nitrogen-fixing symbiotic bacterium Mesorhizobium loti.</title>
        <authorList>
            <person name="Kaneko T."/>
            <person name="Nakamura Y."/>
            <person name="Sato S."/>
            <person name="Asamizu E."/>
            <person name="Kato T."/>
            <person name="Sasamoto S."/>
            <person name="Watanabe A."/>
            <person name="Idesawa K."/>
            <person name="Ishikawa A."/>
            <person name="Kawashima K."/>
            <person name="Kimura T."/>
            <person name="Kishida Y."/>
            <person name="Kiyokawa C."/>
            <person name="Kohara M."/>
            <person name="Matsumoto M."/>
            <person name="Matsuno A."/>
            <person name="Mochizuki Y."/>
            <person name="Nakayama S."/>
            <person name="Nakazaki N."/>
            <person name="Shimpo S."/>
            <person name="Sugimoto M."/>
            <person name="Takeuchi C."/>
            <person name="Yamada M."/>
            <person name="Tabata S."/>
        </authorList>
    </citation>
    <scope>NUCLEOTIDE SEQUENCE [LARGE SCALE GENOMIC DNA]</scope>
    <source>
        <strain evidence="2">LMG 29417 / CECT 9101 / MAFF 303099</strain>
    </source>
</reference>
<name>Q98HT4_RHILO</name>
<accession>Q98HT4</accession>
<gene>
    <name evidence="1" type="ordered locus">mll2721</name>
</gene>
<evidence type="ECO:0000313" key="1">
    <source>
        <dbReference type="EMBL" id="BAB49782.1"/>
    </source>
</evidence>
<proteinExistence type="predicted"/>
<dbReference type="Proteomes" id="UP000000552">
    <property type="component" value="Chromosome"/>
</dbReference>
<evidence type="ECO:0000313" key="2">
    <source>
        <dbReference type="Proteomes" id="UP000000552"/>
    </source>
</evidence>
<dbReference type="KEGG" id="mlo:mll2721"/>